<comment type="caution">
    <text evidence="1">The sequence shown here is derived from an EMBL/GenBank/DDBJ whole genome shotgun (WGS) entry which is preliminary data.</text>
</comment>
<dbReference type="EMBL" id="BMAV01027803">
    <property type="protein sequence ID" value="GFS62389.1"/>
    <property type="molecule type" value="Genomic_DNA"/>
</dbReference>
<keyword evidence="2" id="KW-1185">Reference proteome</keyword>
<reference evidence="1" key="1">
    <citation type="submission" date="2020-08" db="EMBL/GenBank/DDBJ databases">
        <title>Multicomponent nature underlies the extraordinary mechanical properties of spider dragline silk.</title>
        <authorList>
            <person name="Kono N."/>
            <person name="Nakamura H."/>
            <person name="Mori M."/>
            <person name="Yoshida Y."/>
            <person name="Ohtoshi R."/>
            <person name="Malay A.D."/>
            <person name="Moran D.A.P."/>
            <person name="Tomita M."/>
            <person name="Numata K."/>
            <person name="Arakawa K."/>
        </authorList>
    </citation>
    <scope>NUCLEOTIDE SEQUENCE</scope>
</reference>
<dbReference type="AlphaFoldDB" id="A0A8X6MJP5"/>
<sequence length="105" mass="11694">MLNLIHHTYFQDGHQVNENLTCSRGVSRAVPVTGHRGAYLLHCKRTRLAIVGSTVCHPRNDVEAPLRTQQEKVGDGPQEGGLLYYSCLFPGPFIFHAKGLRNVRA</sequence>
<evidence type="ECO:0000313" key="2">
    <source>
        <dbReference type="Proteomes" id="UP000886998"/>
    </source>
</evidence>
<protein>
    <submittedName>
        <fullName evidence="1">Uncharacterized protein</fullName>
    </submittedName>
</protein>
<gene>
    <name evidence="1" type="ORF">TNIN_113091</name>
</gene>
<organism evidence="1 2">
    <name type="scientific">Trichonephila inaurata madagascariensis</name>
    <dbReference type="NCBI Taxonomy" id="2747483"/>
    <lineage>
        <taxon>Eukaryota</taxon>
        <taxon>Metazoa</taxon>
        <taxon>Ecdysozoa</taxon>
        <taxon>Arthropoda</taxon>
        <taxon>Chelicerata</taxon>
        <taxon>Arachnida</taxon>
        <taxon>Araneae</taxon>
        <taxon>Araneomorphae</taxon>
        <taxon>Entelegynae</taxon>
        <taxon>Araneoidea</taxon>
        <taxon>Nephilidae</taxon>
        <taxon>Trichonephila</taxon>
        <taxon>Trichonephila inaurata</taxon>
    </lineage>
</organism>
<proteinExistence type="predicted"/>
<evidence type="ECO:0000313" key="1">
    <source>
        <dbReference type="EMBL" id="GFS62389.1"/>
    </source>
</evidence>
<name>A0A8X6MJP5_9ARAC</name>
<accession>A0A8X6MJP5</accession>
<dbReference type="OrthoDB" id="10356023at2759"/>
<dbReference type="Proteomes" id="UP000886998">
    <property type="component" value="Unassembled WGS sequence"/>
</dbReference>